<feature type="region of interest" description="Disordered" evidence="1">
    <location>
        <begin position="167"/>
        <end position="207"/>
    </location>
</feature>
<evidence type="ECO:0000259" key="2">
    <source>
        <dbReference type="SMART" id="SM01321"/>
    </source>
</evidence>
<reference evidence="3 4" key="1">
    <citation type="submission" date="2018-03" db="EMBL/GenBank/DDBJ databases">
        <authorList>
            <person name="Keele B.F."/>
        </authorList>
    </citation>
    <scope>NUCLEOTIDE SEQUENCE [LARGE SCALE GENOMIC DNA]</scope>
    <source>
        <strain evidence="3 4">CECT 8599</strain>
    </source>
</reference>
<keyword evidence="4" id="KW-1185">Reference proteome</keyword>
<feature type="domain" description="Transposase IS200-like" evidence="2">
    <location>
        <begin position="9"/>
        <end position="132"/>
    </location>
</feature>
<dbReference type="InterPro" id="IPR052715">
    <property type="entry name" value="RAYT_transposase"/>
</dbReference>
<feature type="compositionally biased region" description="Polar residues" evidence="1">
    <location>
        <begin position="196"/>
        <end position="207"/>
    </location>
</feature>
<dbReference type="GO" id="GO:0004803">
    <property type="term" value="F:transposase activity"/>
    <property type="evidence" value="ECO:0007669"/>
    <property type="project" value="InterPro"/>
</dbReference>
<dbReference type="SMART" id="SM01321">
    <property type="entry name" value="Y1_Tnp"/>
    <property type="match status" value="1"/>
</dbReference>
<dbReference type="PANTHER" id="PTHR36966">
    <property type="entry name" value="REP-ASSOCIATED TYROSINE TRANSPOSASE"/>
    <property type="match status" value="1"/>
</dbReference>
<dbReference type="GO" id="GO:0006313">
    <property type="term" value="P:DNA transposition"/>
    <property type="evidence" value="ECO:0007669"/>
    <property type="project" value="InterPro"/>
</dbReference>
<dbReference type="Proteomes" id="UP000244880">
    <property type="component" value="Unassembled WGS sequence"/>
</dbReference>
<evidence type="ECO:0000256" key="1">
    <source>
        <dbReference type="SAM" id="MobiDB-lite"/>
    </source>
</evidence>
<dbReference type="NCBIfam" id="NF047646">
    <property type="entry name" value="REP_Tyr_transpos"/>
    <property type="match status" value="1"/>
</dbReference>
<dbReference type="AlphaFoldDB" id="A0A2R8BFA0"/>
<dbReference type="RefSeq" id="WP_181364479.1">
    <property type="nucleotide sequence ID" value="NZ_OMOR01000001.1"/>
</dbReference>
<dbReference type="EMBL" id="OMOR01000001">
    <property type="protein sequence ID" value="SPH21782.1"/>
    <property type="molecule type" value="Genomic_DNA"/>
</dbReference>
<evidence type="ECO:0000313" key="3">
    <source>
        <dbReference type="EMBL" id="SPH21782.1"/>
    </source>
</evidence>
<evidence type="ECO:0000313" key="4">
    <source>
        <dbReference type="Proteomes" id="UP000244880"/>
    </source>
</evidence>
<dbReference type="SUPFAM" id="SSF143422">
    <property type="entry name" value="Transposase IS200-like"/>
    <property type="match status" value="1"/>
</dbReference>
<protein>
    <submittedName>
        <fullName evidence="3">REP-associated tyrosine transposase</fullName>
    </submittedName>
</protein>
<name>A0A2R8BFA0_9RHOB</name>
<proteinExistence type="predicted"/>
<dbReference type="PANTHER" id="PTHR36966:SF1">
    <property type="entry name" value="REP-ASSOCIATED TYROSINE TRANSPOSASE"/>
    <property type="match status" value="1"/>
</dbReference>
<dbReference type="GO" id="GO:0043565">
    <property type="term" value="F:sequence-specific DNA binding"/>
    <property type="evidence" value="ECO:0007669"/>
    <property type="project" value="TreeGrafter"/>
</dbReference>
<dbReference type="InterPro" id="IPR036515">
    <property type="entry name" value="Transposase_17_sf"/>
</dbReference>
<gene>
    <name evidence="3" type="primary">rayT</name>
    <name evidence="3" type="ORF">ASD8599_02533</name>
</gene>
<organism evidence="3 4">
    <name type="scientific">Ascidiaceihabitans donghaensis</name>
    <dbReference type="NCBI Taxonomy" id="1510460"/>
    <lineage>
        <taxon>Bacteria</taxon>
        <taxon>Pseudomonadati</taxon>
        <taxon>Pseudomonadota</taxon>
        <taxon>Alphaproteobacteria</taxon>
        <taxon>Rhodobacterales</taxon>
        <taxon>Paracoccaceae</taxon>
        <taxon>Ascidiaceihabitans</taxon>
    </lineage>
</organism>
<dbReference type="Gene3D" id="3.30.70.1290">
    <property type="entry name" value="Transposase IS200-like"/>
    <property type="match status" value="1"/>
</dbReference>
<sequence length="207" mass="24224">MPNYIRTHRPGAQLFFTVRLANRNGDLFVREIERLRHATRMTRTRYPFEINEIVVLPAVIHTIWTLPPDDSDFSTRWRMLKSQFSRGLPTPAHRDPVTIRRGEKGIWQRRFWEHHLKDTDDYEAHRQMILKAPVQAGLVRRPQDWAYTSVHRAIRRGEYDPQTPVGLSYAPSPTKAYNPTAPMRGKPRLTRHPLPNENSAVTESKSL</sequence>
<dbReference type="InterPro" id="IPR002686">
    <property type="entry name" value="Transposase_17"/>
</dbReference>
<accession>A0A2R8BFA0</accession>